<evidence type="ECO:0000256" key="3">
    <source>
        <dbReference type="ARBA" id="ARBA00022741"/>
    </source>
</evidence>
<dbReference type="NCBIfam" id="TIGR00422">
    <property type="entry name" value="valS"/>
    <property type="match status" value="1"/>
</dbReference>
<dbReference type="RefSeq" id="WP_277870472.1">
    <property type="nucleotide sequence ID" value="NZ_SOCH01000002.1"/>
</dbReference>
<gene>
    <name evidence="9" type="primary">valS</name>
    <name evidence="12" type="ORF">JN03_0054</name>
</gene>
<proteinExistence type="inferred from homology"/>
<dbReference type="InterPro" id="IPR033705">
    <property type="entry name" value="Anticodon_Ia_Val"/>
</dbReference>
<protein>
    <recommendedName>
        <fullName evidence="9">Valine--tRNA ligase</fullName>
        <ecNumber evidence="9">6.1.1.9</ecNumber>
    </recommendedName>
    <alternativeName>
        <fullName evidence="9">Valyl-tRNA synthetase</fullName>
        <shortName evidence="9">ValRS</shortName>
    </alternativeName>
</protein>
<dbReference type="InterPro" id="IPR014729">
    <property type="entry name" value="Rossmann-like_a/b/a_fold"/>
</dbReference>
<dbReference type="HAMAP" id="MF_02004">
    <property type="entry name" value="Val_tRNA_synth_type1"/>
    <property type="match status" value="1"/>
</dbReference>
<accession>A0A4R7TYR1</accession>
<evidence type="ECO:0000313" key="13">
    <source>
        <dbReference type="Proteomes" id="UP000294882"/>
    </source>
</evidence>
<keyword evidence="3 9" id="KW-0547">Nucleotide-binding</keyword>
<dbReference type="Gene3D" id="1.10.730.10">
    <property type="entry name" value="Isoleucyl-tRNA Synthetase, Domain 1"/>
    <property type="match status" value="1"/>
</dbReference>
<dbReference type="GO" id="GO:0002161">
    <property type="term" value="F:aminoacyl-tRNA deacylase activity"/>
    <property type="evidence" value="ECO:0007669"/>
    <property type="project" value="InterPro"/>
</dbReference>
<evidence type="ECO:0000256" key="8">
    <source>
        <dbReference type="ARBA" id="ARBA00047552"/>
    </source>
</evidence>
<dbReference type="SUPFAM" id="SSF52374">
    <property type="entry name" value="Nucleotidylyl transferase"/>
    <property type="match status" value="1"/>
</dbReference>
<feature type="domain" description="Methionyl/Valyl/Leucyl/Isoleucyl-tRNA synthetase anticodon-binding" evidence="11">
    <location>
        <begin position="1384"/>
        <end position="1511"/>
    </location>
</feature>
<keyword evidence="5 9" id="KW-0648">Protein biosynthesis</keyword>
<keyword evidence="4 9" id="KW-0067">ATP-binding</keyword>
<dbReference type="NCBIfam" id="NF004349">
    <property type="entry name" value="PRK05729.1"/>
    <property type="match status" value="1"/>
</dbReference>
<dbReference type="GO" id="GO:0005829">
    <property type="term" value="C:cytosol"/>
    <property type="evidence" value="ECO:0007669"/>
    <property type="project" value="TreeGrafter"/>
</dbReference>
<dbReference type="CDD" id="cd00817">
    <property type="entry name" value="ValRS_core"/>
    <property type="match status" value="1"/>
</dbReference>
<dbReference type="Pfam" id="PF00133">
    <property type="entry name" value="tRNA-synt_1"/>
    <property type="match status" value="2"/>
</dbReference>
<dbReference type="Gene3D" id="1.10.287.380">
    <property type="entry name" value="Valyl-tRNA synthetase, C-terminal domain"/>
    <property type="match status" value="1"/>
</dbReference>
<feature type="domain" description="Aminoacyl-tRNA synthetase class Ia" evidence="10">
    <location>
        <begin position="805"/>
        <end position="1208"/>
    </location>
</feature>
<dbReference type="Gene3D" id="3.40.50.620">
    <property type="entry name" value="HUPs"/>
    <property type="match status" value="2"/>
</dbReference>
<feature type="short sequence motif" description="'KMSKS' region" evidence="9">
    <location>
        <begin position="1302"/>
        <end position="1306"/>
    </location>
</feature>
<reference evidence="12 13" key="1">
    <citation type="submission" date="2019-03" db="EMBL/GenBank/DDBJ databases">
        <title>Genomic Encyclopedia of Archaeal and Bacterial Type Strains, Phase II (KMG-II): from individual species to whole genera.</title>
        <authorList>
            <person name="Goeker M."/>
        </authorList>
    </citation>
    <scope>NUCLEOTIDE SEQUENCE [LARGE SCALE GENOMIC DNA]</scope>
    <source>
        <strain evidence="12 13">ATCC 25591</strain>
    </source>
</reference>
<dbReference type="PROSITE" id="PS00178">
    <property type="entry name" value="AA_TRNA_LIGASE_I"/>
    <property type="match status" value="1"/>
</dbReference>
<dbReference type="PRINTS" id="PR00986">
    <property type="entry name" value="TRNASYNTHVAL"/>
</dbReference>
<evidence type="ECO:0000256" key="4">
    <source>
        <dbReference type="ARBA" id="ARBA00022840"/>
    </source>
</evidence>
<dbReference type="SUPFAM" id="SSF47323">
    <property type="entry name" value="Anticodon-binding domain of a subclass of class I aminoacyl-tRNA synthetases"/>
    <property type="match status" value="1"/>
</dbReference>
<dbReference type="InterPro" id="IPR010978">
    <property type="entry name" value="tRNA-bd_arm"/>
</dbReference>
<organism evidence="12 13">
    <name type="scientific">Metamycoplasma hyosynoviae</name>
    <dbReference type="NCBI Taxonomy" id="29559"/>
    <lineage>
        <taxon>Bacteria</taxon>
        <taxon>Bacillati</taxon>
        <taxon>Mycoplasmatota</taxon>
        <taxon>Mycoplasmoidales</taxon>
        <taxon>Metamycoplasmataceae</taxon>
        <taxon>Metamycoplasma</taxon>
    </lineage>
</organism>
<dbReference type="PANTHER" id="PTHR11946">
    <property type="entry name" value="VALYL-TRNA SYNTHETASES"/>
    <property type="match status" value="1"/>
</dbReference>
<evidence type="ECO:0000259" key="10">
    <source>
        <dbReference type="Pfam" id="PF00133"/>
    </source>
</evidence>
<dbReference type="PANTHER" id="PTHR11946:SF93">
    <property type="entry name" value="VALINE--TRNA LIGASE, CHLOROPLASTIC_MITOCHONDRIAL 2"/>
    <property type="match status" value="1"/>
</dbReference>
<comment type="subcellular location">
    <subcellularLocation>
        <location evidence="9">Cytoplasm</location>
    </subcellularLocation>
</comment>
<dbReference type="InterPro" id="IPR002303">
    <property type="entry name" value="Valyl-tRNA_ligase"/>
</dbReference>
<evidence type="ECO:0000256" key="9">
    <source>
        <dbReference type="HAMAP-Rule" id="MF_02004"/>
    </source>
</evidence>
<comment type="subunit">
    <text evidence="9">Monomer.</text>
</comment>
<dbReference type="GO" id="GO:0006438">
    <property type="term" value="P:valyl-tRNA aminoacylation"/>
    <property type="evidence" value="ECO:0007669"/>
    <property type="project" value="UniProtKB-UniRule"/>
</dbReference>
<dbReference type="InterPro" id="IPR009008">
    <property type="entry name" value="Val/Leu/Ile-tRNA-synth_edit"/>
</dbReference>
<evidence type="ECO:0000256" key="5">
    <source>
        <dbReference type="ARBA" id="ARBA00022917"/>
    </source>
</evidence>
<dbReference type="Proteomes" id="UP000294882">
    <property type="component" value="Unassembled WGS sequence"/>
</dbReference>
<name>A0A4R7TYR1_9BACT</name>
<keyword evidence="1 9" id="KW-0963">Cytoplasm</keyword>
<comment type="similarity">
    <text evidence="9">Belongs to the class-I aminoacyl-tRNA synthetase family. ValS type 1 subfamily.</text>
</comment>
<comment type="domain">
    <text evidence="9">ValRS has two distinct active sites: one for aminoacylation and one for editing. The misactivated threonine is translocated from the active site to the editing site.</text>
</comment>
<comment type="domain">
    <text evidence="9">The C-terminal coiled-coil domain is crucial for aminoacylation activity.</text>
</comment>
<keyword evidence="6 9" id="KW-0175">Coiled coil</keyword>
<feature type="binding site" evidence="9">
    <location>
        <position position="1305"/>
    </location>
    <ligand>
        <name>ATP</name>
        <dbReference type="ChEBI" id="CHEBI:30616"/>
    </ligand>
</feature>
<dbReference type="CDD" id="cd07962">
    <property type="entry name" value="Anticodon_Ia_Val"/>
    <property type="match status" value="1"/>
</dbReference>
<dbReference type="InterPro" id="IPR001412">
    <property type="entry name" value="aa-tRNA-synth_I_CS"/>
</dbReference>
<dbReference type="GO" id="GO:0005524">
    <property type="term" value="F:ATP binding"/>
    <property type="evidence" value="ECO:0007669"/>
    <property type="project" value="UniProtKB-UniRule"/>
</dbReference>
<comment type="function">
    <text evidence="9">Catalyzes the attachment of valine to tRNA(Val). As ValRS can inadvertently accommodate and process structurally similar amino acids such as threonine, to avoid such errors, it has a 'posttransfer' editing activity that hydrolyzes mischarged Thr-tRNA(Val) in a tRNA-dependent manner.</text>
</comment>
<comment type="catalytic activity">
    <reaction evidence="8 9">
        <text>tRNA(Val) + L-valine + ATP = L-valyl-tRNA(Val) + AMP + diphosphate</text>
        <dbReference type="Rhea" id="RHEA:10704"/>
        <dbReference type="Rhea" id="RHEA-COMP:9672"/>
        <dbReference type="Rhea" id="RHEA-COMP:9708"/>
        <dbReference type="ChEBI" id="CHEBI:30616"/>
        <dbReference type="ChEBI" id="CHEBI:33019"/>
        <dbReference type="ChEBI" id="CHEBI:57762"/>
        <dbReference type="ChEBI" id="CHEBI:78442"/>
        <dbReference type="ChEBI" id="CHEBI:78537"/>
        <dbReference type="ChEBI" id="CHEBI:456215"/>
        <dbReference type="EC" id="6.1.1.9"/>
    </reaction>
</comment>
<dbReference type="SUPFAM" id="SSF52540">
    <property type="entry name" value="P-loop containing nucleoside triphosphate hydrolases"/>
    <property type="match status" value="1"/>
</dbReference>
<dbReference type="SUPFAM" id="SSF46589">
    <property type="entry name" value="tRNA-binding arm"/>
    <property type="match status" value="1"/>
</dbReference>
<dbReference type="Pfam" id="PF08264">
    <property type="entry name" value="Anticodon_1"/>
    <property type="match status" value="1"/>
</dbReference>
<dbReference type="InterPro" id="IPR002300">
    <property type="entry name" value="aa-tRNA-synth_Ia"/>
</dbReference>
<dbReference type="GO" id="GO:0004832">
    <property type="term" value="F:valine-tRNA ligase activity"/>
    <property type="evidence" value="ECO:0007669"/>
    <property type="project" value="UniProtKB-UniRule"/>
</dbReference>
<evidence type="ECO:0000313" key="12">
    <source>
        <dbReference type="EMBL" id="TDU98045.1"/>
    </source>
</evidence>
<sequence>MAKSFIKNLVLKNIKIFEKKKENFDISLFNLNINLDKNDILAIYNSSEKTYNEIFSLFLNYQKKPKTNFLGTTQIEFDNKNLDFNSRKEEFIKNFAHCFEENILEVNPDVTVYKMLKGYFEKNRLIDISVKNFIKDWKDTYESYSIILKKHFIEYYSEYEKELYDFLKILNIKLLSITNQLENISEKNISNIFKIIIDDYINFSEVSKKYEYMLMELSYNSINKFTHGESFLDYSRYIKLKKNVAIAKQRLLNKYDEKRENQKTIIQNIKELKANNAIVLKETRFLLNKLASDLRYENDFHKIKLIDNDDLRSVIYHYQLYLINKRLINFITFNYFKLVWCGSTVVDSLINEYHDICLQVSEEVSFISFKVRSRRKLFSNIRQIVNEKFVLKTEFYRNKSLDSRNRFYETIANLKNKEHRNTDETNLLANSMIMNREIFNEIQSEFQKFRHEYFWNFDNISQEVNEKRIEYYNIVEKFQIINNDLIDENNALINKILKTIRKYVSLKSLEESEDKFGINFVAELSLKTKMLLKYQDIFKKERNMYSTYSPLFRDSKLSYNLCKKFILRSLIYTILKKVSLPLIHNELPYSLLDIQHRFDIEREKVFISKPSLILVDHHINKFDEKQQNKFLTEINKYIFEHNIIGIYLINNIDNIRKLTNKVIFINNFKVVEEGRTNVVFQNPLNPMVKYLIFPDSGTNAYLLKEYKTYKDNFENLNKYEIEQNHILWCQWNELGKWVVPKNIKNPKIKNLLFNNYTESIKLKTTTVSFDSSTKEDEIFDFSLIFEQGNMNMDKNYNHLITENKRQQKWKENKYFSFHNPVKRPFTIIVPPPNITGKLHIGHALDTYIQDTIIRYKKLEGYDVLYLAGKDHAGIATQAKVEKELAKKKLNKYTLGREKFLQEMWKWKDEYSANITSQWDKLGLALDYTSERFTLDEKSNEAVIKAFIDMYNNNLIYRAKKPIYWDPKLQTVLSNIEVINKETPQKMYYIKYPIKDSEDHLLIATTRLETLFSDVAIALNPEDSRFNELKTKKIIHPLTKKELTVVASKLIDPAFGTGIMKVSAHSIDDIAIIQENGLEIIECIDKNGKLNKVAGEFEGLERQESRKKIFKHLKDASFIEKVEDIVSNVGYSERSDEPIEILMQHQWFVKMQKLSQDLLKHLQSANKVNFIPGRFEDVLVKWMENVYDWTISRQLWWGHRIPAWYNEGAIKVQETSPGEGWVQDPDVLDTWFSSALAPFMFLGWPKNTEELERYFPTDVLVTAYDIIFFWVARMYFQSLYFTGEAPFRNVLIHGLVRDEQGRKMSKSLGNGIDPIEIIDTYGSDALRMALIFNSSPGQDINFGLDKIKSSQLFLNKLWNIARLILTKPVKISDEIKFKEVIDNFDIWILNRFLLTKDLVNKNMEKYEFAVVYKYIYEFVVNDFSSWYLEFCKFKNNDIFLHFIFKEILIMMNPFMPFITDYIFENVYKEELYLYKSINFAEYTSPSHKEIDTLIELITELRKYRESRAISKSEILYFDISDEFTISQLSKEIIRKMTNFDMKANTDFAIKLIDATIYVKQDENAKAQEIADIQKAIKHAEDEIAFNKKMLDNPKFIEKASKEFVIEKQKNLKEYQEKLGFYQKLLEEKQAK</sequence>
<dbReference type="InterPro" id="IPR037118">
    <property type="entry name" value="Val-tRNA_synth_C_sf"/>
</dbReference>
<keyword evidence="7 9" id="KW-0030">Aminoacyl-tRNA synthetase</keyword>
<dbReference type="InterPro" id="IPR013155">
    <property type="entry name" value="M/V/L/I-tRNA-synth_anticd-bd"/>
</dbReference>
<evidence type="ECO:0000256" key="2">
    <source>
        <dbReference type="ARBA" id="ARBA00022598"/>
    </source>
</evidence>
<evidence type="ECO:0000256" key="1">
    <source>
        <dbReference type="ARBA" id="ARBA00022490"/>
    </source>
</evidence>
<evidence type="ECO:0000259" key="11">
    <source>
        <dbReference type="Pfam" id="PF08264"/>
    </source>
</evidence>
<dbReference type="EMBL" id="SOCH01000002">
    <property type="protein sequence ID" value="TDU98045.1"/>
    <property type="molecule type" value="Genomic_DNA"/>
</dbReference>
<comment type="caution">
    <text evidence="12">The sequence shown here is derived from an EMBL/GenBank/DDBJ whole genome shotgun (WGS) entry which is preliminary data.</text>
</comment>
<evidence type="ECO:0000256" key="7">
    <source>
        <dbReference type="ARBA" id="ARBA00023146"/>
    </source>
</evidence>
<dbReference type="EC" id="6.1.1.9" evidence="9"/>
<feature type="short sequence motif" description="'HIGH' region" evidence="9">
    <location>
        <begin position="832"/>
        <end position="842"/>
    </location>
</feature>
<dbReference type="InterPro" id="IPR027417">
    <property type="entry name" value="P-loop_NTPase"/>
</dbReference>
<evidence type="ECO:0000256" key="6">
    <source>
        <dbReference type="ARBA" id="ARBA00023054"/>
    </source>
</evidence>
<feature type="domain" description="Aminoacyl-tRNA synthetase class Ia" evidence="10">
    <location>
        <begin position="1218"/>
        <end position="1341"/>
    </location>
</feature>
<dbReference type="SUPFAM" id="SSF50677">
    <property type="entry name" value="ValRS/IleRS/LeuRS editing domain"/>
    <property type="match status" value="1"/>
</dbReference>
<dbReference type="InterPro" id="IPR009080">
    <property type="entry name" value="tRNAsynth_Ia_anticodon-bd"/>
</dbReference>
<keyword evidence="2 9" id="KW-0436">Ligase</keyword>